<dbReference type="KEGG" id="pzu:PHZ_c3049"/>
<proteinExistence type="inferred from homology"/>
<dbReference type="GO" id="GO:0005886">
    <property type="term" value="C:plasma membrane"/>
    <property type="evidence" value="ECO:0007669"/>
    <property type="project" value="TreeGrafter"/>
</dbReference>
<evidence type="ECO:0000313" key="3">
    <source>
        <dbReference type="EMBL" id="ACG79458.1"/>
    </source>
</evidence>
<dbReference type="AlphaFoldDB" id="B4R9J8"/>
<comment type="similarity">
    <text evidence="1">Belongs to the sodium:galactoside symporter (TC 2.A.2) family.</text>
</comment>
<name>B4R9J8_PHEZH</name>
<evidence type="ECO:0000256" key="2">
    <source>
        <dbReference type="SAM" id="Phobius"/>
    </source>
</evidence>
<dbReference type="RefSeq" id="WP_012523596.1">
    <property type="nucleotide sequence ID" value="NC_011144.1"/>
</dbReference>
<dbReference type="OrthoDB" id="9764596at2"/>
<dbReference type="HOGENOM" id="CLU_027408_6_0_5"/>
<reference evidence="3 4" key="1">
    <citation type="journal article" date="2008" name="BMC Genomics">
        <title>Complete genome of Phenylobacterium zucineum - a novel facultative intracellular bacterium isolated from human erythroleukemia cell line K562.</title>
        <authorList>
            <person name="Luo Y."/>
            <person name="Xu X."/>
            <person name="Ding Z."/>
            <person name="Liu Z."/>
            <person name="Zhang B."/>
            <person name="Yan Z."/>
            <person name="Sun J."/>
            <person name="Hu S."/>
            <person name="Hu X."/>
        </authorList>
    </citation>
    <scope>NUCLEOTIDE SEQUENCE [LARGE SCALE GENOMIC DNA]</scope>
    <source>
        <strain evidence="3 4">HLK1</strain>
    </source>
</reference>
<feature type="transmembrane region" description="Helical" evidence="2">
    <location>
        <begin position="286"/>
        <end position="304"/>
    </location>
</feature>
<dbReference type="PANTHER" id="PTHR11328:SF24">
    <property type="entry name" value="MAJOR FACILITATOR SUPERFAMILY (MFS) PROFILE DOMAIN-CONTAINING PROTEIN"/>
    <property type="match status" value="1"/>
</dbReference>
<dbReference type="GO" id="GO:0008643">
    <property type="term" value="P:carbohydrate transport"/>
    <property type="evidence" value="ECO:0007669"/>
    <property type="project" value="InterPro"/>
</dbReference>
<dbReference type="SUPFAM" id="SSF103473">
    <property type="entry name" value="MFS general substrate transporter"/>
    <property type="match status" value="1"/>
</dbReference>
<dbReference type="Pfam" id="PF13347">
    <property type="entry name" value="MFS_2"/>
    <property type="match status" value="1"/>
</dbReference>
<feature type="transmembrane region" description="Helical" evidence="2">
    <location>
        <begin position="154"/>
        <end position="177"/>
    </location>
</feature>
<feature type="transmembrane region" description="Helical" evidence="2">
    <location>
        <begin position="387"/>
        <end position="411"/>
    </location>
</feature>
<dbReference type="InterPro" id="IPR036259">
    <property type="entry name" value="MFS_trans_sf"/>
</dbReference>
<feature type="transmembrane region" description="Helical" evidence="2">
    <location>
        <begin position="311"/>
        <end position="333"/>
    </location>
</feature>
<feature type="transmembrane region" description="Helical" evidence="2">
    <location>
        <begin position="39"/>
        <end position="65"/>
    </location>
</feature>
<dbReference type="Gene3D" id="1.20.1250.20">
    <property type="entry name" value="MFS general substrate transporter like domains"/>
    <property type="match status" value="2"/>
</dbReference>
<dbReference type="GO" id="GO:0015293">
    <property type="term" value="F:symporter activity"/>
    <property type="evidence" value="ECO:0007669"/>
    <property type="project" value="InterPro"/>
</dbReference>
<dbReference type="Proteomes" id="UP000001868">
    <property type="component" value="Chromosome"/>
</dbReference>
<keyword evidence="2" id="KW-0812">Transmembrane</keyword>
<keyword evidence="2" id="KW-1133">Transmembrane helix</keyword>
<feature type="transmembrane region" description="Helical" evidence="2">
    <location>
        <begin position="345"/>
        <end position="366"/>
    </location>
</feature>
<accession>B4R9J8</accession>
<dbReference type="EMBL" id="CP000747">
    <property type="protein sequence ID" value="ACG79458.1"/>
    <property type="molecule type" value="Genomic_DNA"/>
</dbReference>
<dbReference type="eggNOG" id="COG2211">
    <property type="taxonomic scope" value="Bacteria"/>
</dbReference>
<dbReference type="PANTHER" id="PTHR11328">
    <property type="entry name" value="MAJOR FACILITATOR SUPERFAMILY DOMAIN-CONTAINING PROTEIN"/>
    <property type="match status" value="1"/>
</dbReference>
<feature type="transmembrane region" description="Helical" evidence="2">
    <location>
        <begin position="86"/>
        <end position="104"/>
    </location>
</feature>
<feature type="transmembrane region" description="Helical" evidence="2">
    <location>
        <begin position="116"/>
        <end position="142"/>
    </location>
</feature>
<organism evidence="3 4">
    <name type="scientific">Phenylobacterium zucineum (strain HLK1)</name>
    <dbReference type="NCBI Taxonomy" id="450851"/>
    <lineage>
        <taxon>Bacteria</taxon>
        <taxon>Pseudomonadati</taxon>
        <taxon>Pseudomonadota</taxon>
        <taxon>Alphaproteobacteria</taxon>
        <taxon>Caulobacterales</taxon>
        <taxon>Caulobacteraceae</taxon>
        <taxon>Phenylobacterium</taxon>
    </lineage>
</organism>
<gene>
    <name evidence="3" type="ordered locus">PHZ_c3049</name>
</gene>
<keyword evidence="4" id="KW-1185">Reference proteome</keyword>
<feature type="transmembrane region" description="Helical" evidence="2">
    <location>
        <begin position="197"/>
        <end position="217"/>
    </location>
</feature>
<protein>
    <submittedName>
        <fullName evidence="3">Na+/melibiose symporter</fullName>
    </submittedName>
</protein>
<evidence type="ECO:0000256" key="1">
    <source>
        <dbReference type="ARBA" id="ARBA00009617"/>
    </source>
</evidence>
<dbReference type="InterPro" id="IPR039672">
    <property type="entry name" value="MFS_2"/>
</dbReference>
<feature type="transmembrane region" description="Helical" evidence="2">
    <location>
        <begin position="249"/>
        <end position="266"/>
    </location>
</feature>
<keyword evidence="2" id="KW-0472">Membrane</keyword>
<evidence type="ECO:0000313" key="4">
    <source>
        <dbReference type="Proteomes" id="UP000001868"/>
    </source>
</evidence>
<sequence>MTEATPPEPQLKPPFGVKLSYGLGAVADSAWTAASGFVFFYYTAVLGLPGSLVGAAVFIGLVADAGVDPFFGSWSDNIRSRLGRRVPLMLVAAPLIAISVGLLFSPPPGASQPVLFAWLAVTSVAVRSFVSMFHVPYVALGAELSGDYHERNAVVAWRTIFAVLAAVVVTGLAYSLFFQGEGGLQKPERYPGFGWSAGALMLVCSLVCGVGVLRFAAGLKSVPAVPIHLLRRLPGEVVEIFRNRSFRTLFLSAAVCYAAVGVNGAFNSHAYVFVWRLQPEMIRDVTFAFLGGMFAGVPLTPLIGRRLEKRTTVLIGMALVVLAWLLLGVPRITQTFMPAGQAAEAPIAVLVALAGVGAGICAIAYYSMMADAADEHHHLFGRPREGLYFAGLGFAFKGATGVGVLISGFALDLIRFPKDVGRQVGAVLPEPLLQRVVFSWTLVPAILVLVGMAILLGYDISRRRHAEIAAALNGAHSS</sequence>
<feature type="transmembrane region" description="Helical" evidence="2">
    <location>
        <begin position="437"/>
        <end position="458"/>
    </location>
</feature>
<dbReference type="STRING" id="450851.PHZ_c3049"/>